<dbReference type="PANTHER" id="PTHR43649:SF12">
    <property type="entry name" value="DIACETYLCHITOBIOSE BINDING PROTEIN DASA"/>
    <property type="match status" value="1"/>
</dbReference>
<organism evidence="4 5">
    <name type="scientific">Falsiroseomonas selenitidurans</name>
    <dbReference type="NCBI Taxonomy" id="2716335"/>
    <lineage>
        <taxon>Bacteria</taxon>
        <taxon>Pseudomonadati</taxon>
        <taxon>Pseudomonadota</taxon>
        <taxon>Alphaproteobacteria</taxon>
        <taxon>Acetobacterales</taxon>
        <taxon>Roseomonadaceae</taxon>
        <taxon>Falsiroseomonas</taxon>
    </lineage>
</organism>
<dbReference type="EMBL" id="JAAVNE010000012">
    <property type="protein sequence ID" value="NKC31152.1"/>
    <property type="molecule type" value="Genomic_DNA"/>
</dbReference>
<sequence length="417" mass="45983">MAVLTRRAALALPTAVLAAPALAQRRPLVLEMPSYQLREGFGPWWRAAAEAFGQRNPGLRVNLVEVPFEPHHAQLTTRFIAKNPPDLCHISARYFYGFADQGFLEPLDARLAAIGWREQDFIPAQRDMRRDGRVYAQLLLGYAYGLFYNEAMFQQAGVALPTSMAELVSAAQRLTRDRDGDGRIDQFGLVWPTANTSGTYVYLTYLITGLNRDWVEQGRLLPMPVLREALEVVQTLLRSGATPPGLDTNPARQLFWQGNAAMIIDGSWGTAYRKDSPEALQPALKVAPLPLPNQAAGASNVLAIPADAAPERKDAAFAFLAMIQSAEWQQKYAEIGGNPPARLGMLTPEARRIWPELPIFEKAAAESTGSFMPRGKEGEFARFNAVVGEHVTAMVAGRQDAARAAEQMHRDLTRAVF</sequence>
<protein>
    <submittedName>
        <fullName evidence="4">Extracellular solute-binding protein</fullName>
    </submittedName>
</protein>
<dbReference type="RefSeq" id="WP_168029777.1">
    <property type="nucleotide sequence ID" value="NZ_JAAVNE010000012.1"/>
</dbReference>
<evidence type="ECO:0000256" key="3">
    <source>
        <dbReference type="SAM" id="SignalP"/>
    </source>
</evidence>
<keyword evidence="3" id="KW-0732">Signal</keyword>
<keyword evidence="5" id="KW-1185">Reference proteome</keyword>
<dbReference type="Proteomes" id="UP000787635">
    <property type="component" value="Unassembled WGS sequence"/>
</dbReference>
<dbReference type="Pfam" id="PF01547">
    <property type="entry name" value="SBP_bac_1"/>
    <property type="match status" value="1"/>
</dbReference>
<evidence type="ECO:0000313" key="5">
    <source>
        <dbReference type="Proteomes" id="UP000787635"/>
    </source>
</evidence>
<reference evidence="4 5" key="1">
    <citation type="submission" date="2020-03" db="EMBL/GenBank/DDBJ databases">
        <title>Roseomonas selenitidurans sp. nov. isolated from urban soil.</title>
        <authorList>
            <person name="Liu H."/>
        </authorList>
    </citation>
    <scope>NUCLEOTIDE SEQUENCE [LARGE SCALE GENOMIC DNA]</scope>
    <source>
        <strain evidence="4 5">BU-1</strain>
    </source>
</reference>
<dbReference type="PANTHER" id="PTHR43649">
    <property type="entry name" value="ARABINOSE-BINDING PROTEIN-RELATED"/>
    <property type="match status" value="1"/>
</dbReference>
<dbReference type="InterPro" id="IPR006059">
    <property type="entry name" value="SBP"/>
</dbReference>
<feature type="signal peptide" evidence="3">
    <location>
        <begin position="1"/>
        <end position="23"/>
    </location>
</feature>
<name>A0ABX1E5W6_9PROT</name>
<feature type="chain" id="PRO_5045303040" evidence="3">
    <location>
        <begin position="24"/>
        <end position="417"/>
    </location>
</feature>
<evidence type="ECO:0000256" key="1">
    <source>
        <dbReference type="ARBA" id="ARBA00004418"/>
    </source>
</evidence>
<dbReference type="SUPFAM" id="SSF53850">
    <property type="entry name" value="Periplasmic binding protein-like II"/>
    <property type="match status" value="1"/>
</dbReference>
<accession>A0ABX1E5W6</accession>
<dbReference type="Gene3D" id="3.40.190.10">
    <property type="entry name" value="Periplasmic binding protein-like II"/>
    <property type="match status" value="1"/>
</dbReference>
<proteinExistence type="inferred from homology"/>
<dbReference type="InterPro" id="IPR050490">
    <property type="entry name" value="Bact_solute-bd_prot1"/>
</dbReference>
<evidence type="ECO:0000256" key="2">
    <source>
        <dbReference type="ARBA" id="ARBA00008520"/>
    </source>
</evidence>
<comment type="subcellular location">
    <subcellularLocation>
        <location evidence="1">Periplasm</location>
    </subcellularLocation>
</comment>
<comment type="caution">
    <text evidence="4">The sequence shown here is derived from an EMBL/GenBank/DDBJ whole genome shotgun (WGS) entry which is preliminary data.</text>
</comment>
<evidence type="ECO:0000313" key="4">
    <source>
        <dbReference type="EMBL" id="NKC31152.1"/>
    </source>
</evidence>
<gene>
    <name evidence="4" type="ORF">HEQ75_09805</name>
</gene>
<comment type="similarity">
    <text evidence="2">Belongs to the bacterial solute-binding protein 1 family.</text>
</comment>